<dbReference type="AlphaFoldDB" id="S8F2Z1"/>
<dbReference type="EMBL" id="KE504285">
    <property type="protein sequence ID" value="EPS93294.1"/>
    <property type="molecule type" value="Genomic_DNA"/>
</dbReference>
<dbReference type="STRING" id="743788.S8F2Z1"/>
<evidence type="ECO:0000313" key="2">
    <source>
        <dbReference type="Proteomes" id="UP000015241"/>
    </source>
</evidence>
<reference evidence="1 2" key="1">
    <citation type="journal article" date="2012" name="Science">
        <title>The Paleozoic origin of enzymatic lignin decomposition reconstructed from 31 fungal genomes.</title>
        <authorList>
            <person name="Floudas D."/>
            <person name="Binder M."/>
            <person name="Riley R."/>
            <person name="Barry K."/>
            <person name="Blanchette R.A."/>
            <person name="Henrissat B."/>
            <person name="Martinez A.T."/>
            <person name="Otillar R."/>
            <person name="Spatafora J.W."/>
            <person name="Yadav J.S."/>
            <person name="Aerts A."/>
            <person name="Benoit I."/>
            <person name="Boyd A."/>
            <person name="Carlson A."/>
            <person name="Copeland A."/>
            <person name="Coutinho P.M."/>
            <person name="de Vries R.P."/>
            <person name="Ferreira P."/>
            <person name="Findley K."/>
            <person name="Foster B."/>
            <person name="Gaskell J."/>
            <person name="Glotzer D."/>
            <person name="Gorecki P."/>
            <person name="Heitman J."/>
            <person name="Hesse C."/>
            <person name="Hori C."/>
            <person name="Igarashi K."/>
            <person name="Jurgens J.A."/>
            <person name="Kallen N."/>
            <person name="Kersten P."/>
            <person name="Kohler A."/>
            <person name="Kuees U."/>
            <person name="Kumar T.K.A."/>
            <person name="Kuo A."/>
            <person name="LaButti K."/>
            <person name="Larrondo L.F."/>
            <person name="Lindquist E."/>
            <person name="Ling A."/>
            <person name="Lombard V."/>
            <person name="Lucas S."/>
            <person name="Lundell T."/>
            <person name="Martin R."/>
            <person name="McLaughlin D.J."/>
            <person name="Morgenstern I."/>
            <person name="Morin E."/>
            <person name="Murat C."/>
            <person name="Nagy L.G."/>
            <person name="Nolan M."/>
            <person name="Ohm R.A."/>
            <person name="Patyshakuliyeva A."/>
            <person name="Rokas A."/>
            <person name="Ruiz-Duenas F.J."/>
            <person name="Sabat G."/>
            <person name="Salamov A."/>
            <person name="Samejima M."/>
            <person name="Schmutz J."/>
            <person name="Slot J.C."/>
            <person name="St John F."/>
            <person name="Stenlid J."/>
            <person name="Sun H."/>
            <person name="Sun S."/>
            <person name="Syed K."/>
            <person name="Tsang A."/>
            <person name="Wiebenga A."/>
            <person name="Young D."/>
            <person name="Pisabarro A."/>
            <person name="Eastwood D.C."/>
            <person name="Martin F."/>
            <person name="Cullen D."/>
            <person name="Grigoriev I.V."/>
            <person name="Hibbett D.S."/>
        </authorList>
    </citation>
    <scope>NUCLEOTIDE SEQUENCE</scope>
    <source>
        <strain evidence="2">FP-58527</strain>
    </source>
</reference>
<dbReference type="eggNOG" id="ENOG502SXFA">
    <property type="taxonomic scope" value="Eukaryota"/>
</dbReference>
<accession>S8F2Z1</accession>
<dbReference type="OrthoDB" id="2122982at2759"/>
<evidence type="ECO:0008006" key="3">
    <source>
        <dbReference type="Google" id="ProtNLM"/>
    </source>
</evidence>
<keyword evidence="2" id="KW-1185">Reference proteome</keyword>
<dbReference type="InParanoid" id="S8F2Z1"/>
<sequence>TAVQNTVNSFFESVPVLVKALDEVAKIHPFISGASHCAQRHIRRLNNVKDPSTVDIDGATVEGRMQGLIKQIADDIKRCANVCDVWSKMRLLARILKAPFWEGTFVDFVNLFSQRRRDLGFAMSMHTARGIDQVRDKLDGLTQLMEERTGQVISFLQTYVPQDQKSLYDQVQRHGGPMARHAHWRNSLSLHPPQVNPWIRPLRNLQGVAGEIQELKHDLKDPEEAAAANLPSFARKLEILQRQIVDETEKIVVRESDRVIASVIAGPHDRLVDKDIYALWKEMGWRGSVKARHFVLALRDYYHDRAEERKRKAAMFEGPHVHDPDAWCLQFITVKRLQSISEAFDDDGSGFVTVAEANQFTSSRPASWSLPHWIAYWAVGWQETAMQYQWKIYEIIRNMFALKPWIHPENRPMVDRYLSETWQPLAWLRRFGDYVDAEEQRLKQNLETVRYRIDDLTTLSIVRGPGQIEKHLFPLLYLMLCRDLKVLRACQCNIVAERELWDSSDNIHNVTAACRKRAEALKETFLHQGLNAHELLKTRYCGLVRAMLLPSCYSAEGVVQFELTDMSEGARKQLFEHNFTPIKYNDAVNMGNEEVPVTSYLNHPTREPFRPEVEQYDAKEFVPTKADIEAESPYKELVGTWHGFFGQTKGHTWPFGPMFTFDLHVSEHGKGFEAVGSMPDSMRGIAISVSGNVETTPQGETTYILQVRYSIRGIILELRGRLNEDCTVLSGDWGAQSIEAGQPDVRVGPFVLTRLPPEMLSVRPPPWEFEENRIRALWRFSLAAVEQQVLRSSYSWKFFEQRRDVRRHYVELRKRKRYGQPLSEVEKTEVIQLERRLSPADARFYGSVGEYKILRGACVHVGVECDSCVGHIVGSRMTCISCASVSMDTMDLCSAPDCVKATVGLDDRPDLTSPHLPSHDLYQLRKSMHLRERQQYDAQARQALRKAHTIFNELDAVRSAASDDNDTGSRGAIYGPPTCLGCGDSVTRPCWYCAECNDDVFICVSCDLRGGIAKGQHMETHTLVVCQTQASKEAHQEKHFWR</sequence>
<name>S8F2Z1_FOMSC</name>
<dbReference type="Proteomes" id="UP000015241">
    <property type="component" value="Unassembled WGS sequence"/>
</dbReference>
<protein>
    <recommendedName>
        <fullName evidence="3">EF-hand domain-containing protein</fullName>
    </recommendedName>
</protein>
<evidence type="ECO:0000313" key="1">
    <source>
        <dbReference type="EMBL" id="EPS93294.1"/>
    </source>
</evidence>
<feature type="non-terminal residue" evidence="1">
    <location>
        <position position="1"/>
    </location>
</feature>
<gene>
    <name evidence="1" type="ORF">FOMPIDRAFT_1136504</name>
</gene>
<organism evidence="1 2">
    <name type="scientific">Fomitopsis schrenkii</name>
    <name type="common">Brown rot fungus</name>
    <dbReference type="NCBI Taxonomy" id="2126942"/>
    <lineage>
        <taxon>Eukaryota</taxon>
        <taxon>Fungi</taxon>
        <taxon>Dikarya</taxon>
        <taxon>Basidiomycota</taxon>
        <taxon>Agaricomycotina</taxon>
        <taxon>Agaricomycetes</taxon>
        <taxon>Polyporales</taxon>
        <taxon>Fomitopsis</taxon>
    </lineage>
</organism>
<dbReference type="HOGENOM" id="CLU_004050_0_0_1"/>
<proteinExistence type="predicted"/>